<reference evidence="2" key="1">
    <citation type="submission" date="2021-04" db="EMBL/GenBank/DDBJ databases">
        <authorList>
            <person name="Tunstrom K."/>
        </authorList>
    </citation>
    <scope>NUCLEOTIDE SEQUENCE</scope>
</reference>
<keyword evidence="3" id="KW-1185">Reference proteome</keyword>
<protein>
    <submittedName>
        <fullName evidence="2">(apollo) hypothetical protein</fullName>
    </submittedName>
</protein>
<name>A0A8S3Y3H2_PARAO</name>
<feature type="region of interest" description="Disordered" evidence="1">
    <location>
        <begin position="1"/>
        <end position="69"/>
    </location>
</feature>
<comment type="caution">
    <text evidence="2">The sequence shown here is derived from an EMBL/GenBank/DDBJ whole genome shotgun (WGS) entry which is preliminary data.</text>
</comment>
<proteinExistence type="predicted"/>
<dbReference type="AlphaFoldDB" id="A0A8S3Y3H2"/>
<sequence length="90" mass="10319">MSESQASTSRKRKYQRDQNTQPIPVENSEDAVRDLIEGKKTDSDSQFDDSEADPNYILEEGEETDSEQSEIETEIISDMSLLNFCYNFAK</sequence>
<dbReference type="Proteomes" id="UP000691718">
    <property type="component" value="Unassembled WGS sequence"/>
</dbReference>
<organism evidence="2 3">
    <name type="scientific">Parnassius apollo</name>
    <name type="common">Apollo butterfly</name>
    <name type="synonym">Papilio apollo</name>
    <dbReference type="NCBI Taxonomy" id="110799"/>
    <lineage>
        <taxon>Eukaryota</taxon>
        <taxon>Metazoa</taxon>
        <taxon>Ecdysozoa</taxon>
        <taxon>Arthropoda</taxon>
        <taxon>Hexapoda</taxon>
        <taxon>Insecta</taxon>
        <taxon>Pterygota</taxon>
        <taxon>Neoptera</taxon>
        <taxon>Endopterygota</taxon>
        <taxon>Lepidoptera</taxon>
        <taxon>Glossata</taxon>
        <taxon>Ditrysia</taxon>
        <taxon>Papilionoidea</taxon>
        <taxon>Papilionidae</taxon>
        <taxon>Parnassiinae</taxon>
        <taxon>Parnassini</taxon>
        <taxon>Parnassius</taxon>
        <taxon>Parnassius</taxon>
    </lineage>
</organism>
<accession>A0A8S3Y3H2</accession>
<evidence type="ECO:0000313" key="2">
    <source>
        <dbReference type="EMBL" id="CAG5052196.1"/>
    </source>
</evidence>
<feature type="compositionally biased region" description="Acidic residues" evidence="1">
    <location>
        <begin position="59"/>
        <end position="69"/>
    </location>
</feature>
<gene>
    <name evidence="2" type="ORF">PAPOLLO_LOCUS25301</name>
</gene>
<evidence type="ECO:0000313" key="3">
    <source>
        <dbReference type="Proteomes" id="UP000691718"/>
    </source>
</evidence>
<evidence type="ECO:0000256" key="1">
    <source>
        <dbReference type="SAM" id="MobiDB-lite"/>
    </source>
</evidence>
<dbReference type="EMBL" id="CAJQZP010001514">
    <property type="protein sequence ID" value="CAG5052196.1"/>
    <property type="molecule type" value="Genomic_DNA"/>
</dbReference>
<feature type="compositionally biased region" description="Basic and acidic residues" evidence="1">
    <location>
        <begin position="30"/>
        <end position="43"/>
    </location>
</feature>